<reference evidence="1 2" key="1">
    <citation type="submission" date="2019-01" db="EMBL/GenBank/DDBJ databases">
        <title>Ktedonosporobacter rubrisoli SCAWS-G2.</title>
        <authorList>
            <person name="Huang Y."/>
            <person name="Yan B."/>
        </authorList>
    </citation>
    <scope>NUCLEOTIDE SEQUENCE [LARGE SCALE GENOMIC DNA]</scope>
    <source>
        <strain evidence="1 2">SCAWS-G2</strain>
    </source>
</reference>
<protein>
    <recommendedName>
        <fullName evidence="3">DUF4433 domain-containing protein</fullName>
    </recommendedName>
</protein>
<evidence type="ECO:0000313" key="1">
    <source>
        <dbReference type="EMBL" id="QBD77690.1"/>
    </source>
</evidence>
<organism evidence="1 2">
    <name type="scientific">Ktedonosporobacter rubrisoli</name>
    <dbReference type="NCBI Taxonomy" id="2509675"/>
    <lineage>
        <taxon>Bacteria</taxon>
        <taxon>Bacillati</taxon>
        <taxon>Chloroflexota</taxon>
        <taxon>Ktedonobacteria</taxon>
        <taxon>Ktedonobacterales</taxon>
        <taxon>Ktedonosporobacteraceae</taxon>
        <taxon>Ktedonosporobacter</taxon>
    </lineage>
</organism>
<dbReference type="KEGG" id="kbs:EPA93_17510"/>
<dbReference type="EMBL" id="CP035758">
    <property type="protein sequence ID" value="QBD77690.1"/>
    <property type="molecule type" value="Genomic_DNA"/>
</dbReference>
<evidence type="ECO:0000313" key="2">
    <source>
        <dbReference type="Proteomes" id="UP000290365"/>
    </source>
</evidence>
<dbReference type="RefSeq" id="WP_129888744.1">
    <property type="nucleotide sequence ID" value="NZ_CP035758.1"/>
</dbReference>
<dbReference type="InterPro" id="IPR054271">
    <property type="entry name" value="DUF7002"/>
</dbReference>
<evidence type="ECO:0008006" key="3">
    <source>
        <dbReference type="Google" id="ProtNLM"/>
    </source>
</evidence>
<sequence length="218" mass="24874">MTVPRDPRLPRFVYHMADALNWPSIERHGLLSTTALLDRAGLAGLERTRLEQQYRQEQMILSNGAIIRDQKPMPPATLERCLQGMTPAQWYALLNSKVFFWCNVDRLNRMRLASRQREQVIMIIDTERLLASHGEDATLTPINTGNALRRAAQRGLQTFVPYKSWLQSGWASEAEALGTTPRPIHHRPVELAITHAVPDALDCLVETRYLKPMKVLDL</sequence>
<name>A0A4P6JR71_KTERU</name>
<dbReference type="AlphaFoldDB" id="A0A4P6JR71"/>
<accession>A0A4P6JR71</accession>
<dbReference type="OrthoDB" id="154268at2"/>
<gene>
    <name evidence="1" type="ORF">EPA93_17510</name>
</gene>
<dbReference type="Proteomes" id="UP000290365">
    <property type="component" value="Chromosome"/>
</dbReference>
<dbReference type="Pfam" id="PF22531">
    <property type="entry name" value="DUF7002"/>
    <property type="match status" value="1"/>
</dbReference>
<proteinExistence type="predicted"/>
<keyword evidence="2" id="KW-1185">Reference proteome</keyword>